<evidence type="ECO:0000313" key="2">
    <source>
        <dbReference type="EMBL" id="ABI66837.1"/>
    </source>
</evidence>
<keyword evidence="3" id="KW-1185">Reference proteome</keyword>
<proteinExistence type="predicted"/>
<gene>
    <name evidence="2" type="ordered locus">Mmar10_2551</name>
</gene>
<dbReference type="RefSeq" id="WP_011644481.1">
    <property type="nucleotide sequence ID" value="NC_008347.1"/>
</dbReference>
<dbReference type="InterPro" id="IPR046148">
    <property type="entry name" value="Septknot"/>
</dbReference>
<dbReference type="STRING" id="394221.Mmar10_2551"/>
<reference evidence="2 3" key="1">
    <citation type="submission" date="2006-08" db="EMBL/GenBank/DDBJ databases">
        <title>Complete sequence of Maricaulis maris MCS10.</title>
        <authorList>
            <consortium name="US DOE Joint Genome Institute"/>
            <person name="Copeland A."/>
            <person name="Lucas S."/>
            <person name="Lapidus A."/>
            <person name="Barry K."/>
            <person name="Detter J.C."/>
            <person name="Glavina del Rio T."/>
            <person name="Hammon N."/>
            <person name="Israni S."/>
            <person name="Dalin E."/>
            <person name="Tice H."/>
            <person name="Pitluck S."/>
            <person name="Saunders E."/>
            <person name="Brettin T."/>
            <person name="Bruce D."/>
            <person name="Han C."/>
            <person name="Tapia R."/>
            <person name="Gilna P."/>
            <person name="Schmutz J."/>
            <person name="Larimer F."/>
            <person name="Land M."/>
            <person name="Hauser L."/>
            <person name="Kyrpides N."/>
            <person name="Mikhailova N."/>
            <person name="Viollier P."/>
            <person name="Stephens C."/>
            <person name="Richardson P."/>
        </authorList>
    </citation>
    <scope>NUCLEOTIDE SEQUENCE [LARGE SCALE GENOMIC DNA]</scope>
    <source>
        <strain evidence="2 3">MCS10</strain>
    </source>
</reference>
<dbReference type="AlphaFoldDB" id="Q0ALK6"/>
<accession>Q0ALK6</accession>
<sequence precursor="true">MLATLALTAAALSGPVAEDCTFNGIPLHGRVGIVESFPDIRVQLVTSFPDLKVKTVTSFADDCGEWEFVDSFPDFTIQFVTSFPDIKIEYVSSFPGMP</sequence>
<dbReference type="EMBL" id="CP000449">
    <property type="protein sequence ID" value="ABI66837.1"/>
    <property type="molecule type" value="Genomic_DNA"/>
</dbReference>
<evidence type="ECO:0000313" key="3">
    <source>
        <dbReference type="Proteomes" id="UP000001964"/>
    </source>
</evidence>
<dbReference type="HOGENOM" id="CLU_160551_0_0_5"/>
<name>Q0ALK6_MARMM</name>
<organism evidence="2 3">
    <name type="scientific">Maricaulis maris (strain MCS10)</name>
    <name type="common">Caulobacter maris</name>
    <dbReference type="NCBI Taxonomy" id="394221"/>
    <lineage>
        <taxon>Bacteria</taxon>
        <taxon>Pseudomonadati</taxon>
        <taxon>Pseudomonadota</taxon>
        <taxon>Alphaproteobacteria</taxon>
        <taxon>Maricaulales</taxon>
        <taxon>Maricaulaceae</taxon>
        <taxon>Maricaulis</taxon>
    </lineage>
</organism>
<protein>
    <recommendedName>
        <fullName evidence="1">7(1) septoil knot domain-containing protein</fullName>
    </recommendedName>
</protein>
<dbReference type="Pfam" id="PF19647">
    <property type="entry name" value="Septknot"/>
    <property type="match status" value="1"/>
</dbReference>
<dbReference type="eggNOG" id="ENOG503309S">
    <property type="taxonomic scope" value="Bacteria"/>
</dbReference>
<feature type="domain" description="7(1) septoil knot" evidence="1">
    <location>
        <begin position="24"/>
        <end position="97"/>
    </location>
</feature>
<dbReference type="KEGG" id="mmr:Mmar10_2551"/>
<dbReference type="Proteomes" id="UP000001964">
    <property type="component" value="Chromosome"/>
</dbReference>
<evidence type="ECO:0000259" key="1">
    <source>
        <dbReference type="Pfam" id="PF19647"/>
    </source>
</evidence>